<dbReference type="SUPFAM" id="SSF48264">
    <property type="entry name" value="Cytochrome P450"/>
    <property type="match status" value="1"/>
</dbReference>
<keyword evidence="3" id="KW-0408">Iron</keyword>
<evidence type="ECO:0000313" key="4">
    <source>
        <dbReference type="EMBL" id="KAJ3574772.1"/>
    </source>
</evidence>
<evidence type="ECO:0000256" key="2">
    <source>
        <dbReference type="ARBA" id="ARBA00022723"/>
    </source>
</evidence>
<dbReference type="AlphaFoldDB" id="A0A9W8TNI2"/>
<dbReference type="Pfam" id="PF00067">
    <property type="entry name" value="p450"/>
    <property type="match status" value="1"/>
</dbReference>
<comment type="caution">
    <text evidence="4">The sequence shown here is derived from an EMBL/GenBank/DDBJ whole genome shotgun (WGS) entry which is preliminary data.</text>
</comment>
<keyword evidence="5" id="KW-1185">Reference proteome</keyword>
<accession>A0A9W8TNI2</accession>
<evidence type="ECO:0000256" key="3">
    <source>
        <dbReference type="ARBA" id="ARBA00023004"/>
    </source>
</evidence>
<proteinExistence type="predicted"/>
<reference evidence="4" key="1">
    <citation type="submission" date="2022-07" db="EMBL/GenBank/DDBJ databases">
        <title>Genome Sequence of Xylaria arbuscula.</title>
        <authorList>
            <person name="Buettner E."/>
        </authorList>
    </citation>
    <scope>NUCLEOTIDE SEQUENCE</scope>
    <source>
        <strain evidence="4">VT107</strain>
    </source>
</reference>
<dbReference type="InterPro" id="IPR036396">
    <property type="entry name" value="Cyt_P450_sf"/>
</dbReference>
<dbReference type="PANTHER" id="PTHR24305:SF226">
    <property type="entry name" value="CYTOCHROME P450 MONOOXYGENASE"/>
    <property type="match status" value="1"/>
</dbReference>
<dbReference type="GO" id="GO:0004497">
    <property type="term" value="F:monooxygenase activity"/>
    <property type="evidence" value="ECO:0007669"/>
    <property type="project" value="InterPro"/>
</dbReference>
<sequence length="189" mass="21277">MTPQMSHLAIDIVGKLALGYDLSTQAREENRFFARAMSVSFFLSNNALHIPAFHRLHKNWVFDSIFWEAREKFTHFIEKMVSFRLALDVHAKPDLFSFVADSLPSEAAKTRDSVIWKEALVFLTAGGDTVATAMTSVFSYLSCNPRIYARLAEEVRSTFVDGRDITVGSKLASCRYLGACTDKSLRMPP</sequence>
<evidence type="ECO:0000313" key="5">
    <source>
        <dbReference type="Proteomes" id="UP001148614"/>
    </source>
</evidence>
<dbReference type="EMBL" id="JANPWZ010000588">
    <property type="protein sequence ID" value="KAJ3574772.1"/>
    <property type="molecule type" value="Genomic_DNA"/>
</dbReference>
<organism evidence="4 5">
    <name type="scientific">Xylaria arbuscula</name>
    <dbReference type="NCBI Taxonomy" id="114810"/>
    <lineage>
        <taxon>Eukaryota</taxon>
        <taxon>Fungi</taxon>
        <taxon>Dikarya</taxon>
        <taxon>Ascomycota</taxon>
        <taxon>Pezizomycotina</taxon>
        <taxon>Sordariomycetes</taxon>
        <taxon>Xylariomycetidae</taxon>
        <taxon>Xylariales</taxon>
        <taxon>Xylariaceae</taxon>
        <taxon>Xylaria</taxon>
    </lineage>
</organism>
<evidence type="ECO:0008006" key="6">
    <source>
        <dbReference type="Google" id="ProtNLM"/>
    </source>
</evidence>
<dbReference type="PANTHER" id="PTHR24305">
    <property type="entry name" value="CYTOCHROME P450"/>
    <property type="match status" value="1"/>
</dbReference>
<dbReference type="InterPro" id="IPR001128">
    <property type="entry name" value="Cyt_P450"/>
</dbReference>
<dbReference type="GO" id="GO:0005506">
    <property type="term" value="F:iron ion binding"/>
    <property type="evidence" value="ECO:0007669"/>
    <property type="project" value="InterPro"/>
</dbReference>
<keyword evidence="2" id="KW-0479">Metal-binding</keyword>
<evidence type="ECO:0000256" key="1">
    <source>
        <dbReference type="ARBA" id="ARBA00022617"/>
    </source>
</evidence>
<name>A0A9W8TNI2_9PEZI</name>
<gene>
    <name evidence="4" type="ORF">NPX13_g4255</name>
</gene>
<keyword evidence="1" id="KW-0349">Heme</keyword>
<protein>
    <recommendedName>
        <fullName evidence="6">Cytochrome P450</fullName>
    </recommendedName>
</protein>
<dbReference type="GO" id="GO:0016705">
    <property type="term" value="F:oxidoreductase activity, acting on paired donors, with incorporation or reduction of molecular oxygen"/>
    <property type="evidence" value="ECO:0007669"/>
    <property type="project" value="InterPro"/>
</dbReference>
<dbReference type="GO" id="GO:0020037">
    <property type="term" value="F:heme binding"/>
    <property type="evidence" value="ECO:0007669"/>
    <property type="project" value="InterPro"/>
</dbReference>
<dbReference type="Proteomes" id="UP001148614">
    <property type="component" value="Unassembled WGS sequence"/>
</dbReference>
<dbReference type="Gene3D" id="1.10.630.10">
    <property type="entry name" value="Cytochrome P450"/>
    <property type="match status" value="1"/>
</dbReference>
<dbReference type="InterPro" id="IPR050121">
    <property type="entry name" value="Cytochrome_P450_monoxygenase"/>
</dbReference>